<dbReference type="RefSeq" id="WP_249480579.1">
    <property type="nucleotide sequence ID" value="NZ_CP097218.1"/>
</dbReference>
<keyword evidence="1" id="KW-0805">Transcription regulation</keyword>
<accession>A0ABY4NAS4</accession>
<dbReference type="InterPro" id="IPR050109">
    <property type="entry name" value="HTH-type_TetR-like_transc_reg"/>
</dbReference>
<sequence length="226" mass="24530">MLTEAIALLDADGEGALTFRALAARLGGGVASIYWYVSSKDELLDRATDQVISEYVARIADLPGSEDPLADLRALAVDLFDTIREHPWTGRYMMRDSSTQPHVVRAYEALGEQVMRLGMPPRETFHAVSTVLGFVIGTAIDLGQEPPAELAATLADRDSGLEQYAQVWRDLDPEEFPYIHAIIEEFVGHDDADQFRAGLDLILEGMRQQAGGAADADRAGASAGPD</sequence>
<organism evidence="6 7">
    <name type="scientific">Brachybacterium kimchii</name>
    <dbReference type="NCBI Taxonomy" id="2942909"/>
    <lineage>
        <taxon>Bacteria</taxon>
        <taxon>Bacillati</taxon>
        <taxon>Actinomycetota</taxon>
        <taxon>Actinomycetes</taxon>
        <taxon>Micrococcales</taxon>
        <taxon>Dermabacteraceae</taxon>
        <taxon>Brachybacterium</taxon>
    </lineage>
</organism>
<dbReference type="PANTHER" id="PTHR30055">
    <property type="entry name" value="HTH-TYPE TRANSCRIPTIONAL REGULATOR RUTR"/>
    <property type="match status" value="1"/>
</dbReference>
<dbReference type="InterPro" id="IPR004111">
    <property type="entry name" value="Repressor_TetR_C"/>
</dbReference>
<keyword evidence="3" id="KW-0804">Transcription</keyword>
<dbReference type="Gene3D" id="1.10.357.10">
    <property type="entry name" value="Tetracycline Repressor, domain 2"/>
    <property type="match status" value="1"/>
</dbReference>
<dbReference type="EMBL" id="CP097218">
    <property type="protein sequence ID" value="UQN31171.1"/>
    <property type="molecule type" value="Genomic_DNA"/>
</dbReference>
<dbReference type="Pfam" id="PF00440">
    <property type="entry name" value="TetR_N"/>
    <property type="match status" value="1"/>
</dbReference>
<name>A0ABY4NAS4_9MICO</name>
<dbReference type="PROSITE" id="PS50977">
    <property type="entry name" value="HTH_TETR_2"/>
    <property type="match status" value="1"/>
</dbReference>
<protein>
    <submittedName>
        <fullName evidence="6">TetR/AcrR family transcriptional regulator</fullName>
    </submittedName>
</protein>
<feature type="DNA-binding region" description="H-T-H motif" evidence="4">
    <location>
        <begin position="18"/>
        <end position="37"/>
    </location>
</feature>
<proteinExistence type="predicted"/>
<dbReference type="Pfam" id="PF02909">
    <property type="entry name" value="TetR_C_1"/>
    <property type="match status" value="1"/>
</dbReference>
<evidence type="ECO:0000259" key="5">
    <source>
        <dbReference type="PROSITE" id="PS50977"/>
    </source>
</evidence>
<dbReference type="Proteomes" id="UP001055868">
    <property type="component" value="Chromosome"/>
</dbReference>
<dbReference type="SUPFAM" id="SSF48498">
    <property type="entry name" value="Tetracyclin repressor-like, C-terminal domain"/>
    <property type="match status" value="1"/>
</dbReference>
<dbReference type="InterPro" id="IPR001647">
    <property type="entry name" value="HTH_TetR"/>
</dbReference>
<dbReference type="PANTHER" id="PTHR30055:SF151">
    <property type="entry name" value="TRANSCRIPTIONAL REGULATORY PROTEIN"/>
    <property type="match status" value="1"/>
</dbReference>
<evidence type="ECO:0000256" key="4">
    <source>
        <dbReference type="PROSITE-ProRule" id="PRU00335"/>
    </source>
</evidence>
<keyword evidence="7" id="KW-1185">Reference proteome</keyword>
<keyword evidence="2 4" id="KW-0238">DNA-binding</keyword>
<dbReference type="InterPro" id="IPR036271">
    <property type="entry name" value="Tet_transcr_reg_TetR-rel_C_sf"/>
</dbReference>
<evidence type="ECO:0000256" key="2">
    <source>
        <dbReference type="ARBA" id="ARBA00023125"/>
    </source>
</evidence>
<dbReference type="SUPFAM" id="SSF46689">
    <property type="entry name" value="Homeodomain-like"/>
    <property type="match status" value="1"/>
</dbReference>
<feature type="domain" description="HTH tetR-type" evidence="5">
    <location>
        <begin position="1"/>
        <end position="55"/>
    </location>
</feature>
<evidence type="ECO:0000313" key="7">
    <source>
        <dbReference type="Proteomes" id="UP001055868"/>
    </source>
</evidence>
<evidence type="ECO:0000256" key="1">
    <source>
        <dbReference type="ARBA" id="ARBA00023015"/>
    </source>
</evidence>
<reference evidence="6" key="1">
    <citation type="submission" date="2022-05" db="EMBL/GenBank/DDBJ databases">
        <title>Genomic analysis of Brachybacterium sp. CBA3104.</title>
        <authorList>
            <person name="Roh S.W."/>
            <person name="Kim Y.B."/>
            <person name="Kim Y."/>
        </authorList>
    </citation>
    <scope>NUCLEOTIDE SEQUENCE</scope>
    <source>
        <strain evidence="6">CBA3104</strain>
    </source>
</reference>
<dbReference type="InterPro" id="IPR009057">
    <property type="entry name" value="Homeodomain-like_sf"/>
</dbReference>
<dbReference type="Gene3D" id="1.10.10.60">
    <property type="entry name" value="Homeodomain-like"/>
    <property type="match status" value="1"/>
</dbReference>
<evidence type="ECO:0000313" key="6">
    <source>
        <dbReference type="EMBL" id="UQN31171.1"/>
    </source>
</evidence>
<gene>
    <name evidence="6" type="ORF">M4486_07785</name>
</gene>
<evidence type="ECO:0000256" key="3">
    <source>
        <dbReference type="ARBA" id="ARBA00023163"/>
    </source>
</evidence>